<dbReference type="GO" id="GO:0008270">
    <property type="term" value="F:zinc ion binding"/>
    <property type="evidence" value="ECO:0007669"/>
    <property type="project" value="UniProtKB-KW"/>
</dbReference>
<dbReference type="PANTHER" id="PTHR33845">
    <property type="entry name" value="C2H2-TYPE DOMAIN-CONTAINING PROTEIN"/>
    <property type="match status" value="1"/>
</dbReference>
<evidence type="ECO:0000313" key="4">
    <source>
        <dbReference type="Proteomes" id="UP001159428"/>
    </source>
</evidence>
<reference evidence="3 4" key="1">
    <citation type="submission" date="2022-05" db="EMBL/GenBank/DDBJ databases">
        <authorList>
            <consortium name="Genoscope - CEA"/>
            <person name="William W."/>
        </authorList>
    </citation>
    <scope>NUCLEOTIDE SEQUENCE [LARGE SCALE GENOMIC DNA]</scope>
</reference>
<dbReference type="AlphaFoldDB" id="A0AAU9XXW4"/>
<keyword evidence="1" id="KW-0863">Zinc-finger</keyword>
<feature type="non-terminal residue" evidence="3">
    <location>
        <position position="1"/>
    </location>
</feature>
<dbReference type="Proteomes" id="UP001159428">
    <property type="component" value="Unassembled WGS sequence"/>
</dbReference>
<evidence type="ECO:0000259" key="2">
    <source>
        <dbReference type="PROSITE" id="PS50157"/>
    </source>
</evidence>
<keyword evidence="1" id="KW-0862">Zinc</keyword>
<keyword evidence="4" id="KW-1185">Reference proteome</keyword>
<protein>
    <recommendedName>
        <fullName evidence="2">C2H2-type domain-containing protein</fullName>
    </recommendedName>
</protein>
<proteinExistence type="predicted"/>
<dbReference type="EMBL" id="CALNXJ010000070">
    <property type="protein sequence ID" value="CAH3159088.1"/>
    <property type="molecule type" value="Genomic_DNA"/>
</dbReference>
<sequence>SDTEDSDLRQQCKHNHDELCDQCESLHSTLNDISTAVDEASFTTEEDKDEALFLVSSATLAIKSWKCHLLRSTHQDQARLDVIDALNSGTVFIVNDWAMKFLPQRYRESQTDWFGKRGISWHISVVYRRMEGVLQWQAFIHVIQSCTQGSSAVTAIMQHVLATLKQEYPEINKAYFRQDNASCYHSSRTNFNEHRVKIVRVDFSDPQGGKGAADRLAASCKSHIRAFINEGHDVCTASDLKEALLSHGGLEGVRVVSLDTIEETPDDVQTITGITKLNNFEFSSVGSISCWRAYSVGQGKVIKIEKSSSGILQPSFSAGDFRSYKITPHKSSGEENVSEETASIERGQAAGVYSCPQDGCTRVFQRLSALEKHLSLEKCTRVPEKNSLMDLAKIGYKSYLVEGMGKLPSLQAPVRQEDSRVSLKEGWALRVVRKAYRFSEKQKSYLLSKFRIGQTTGHKLDAEVVAREMRRARGTDGARLFQSSEFLTTTQITSFFSRQSALVRQRDPDEADIRAAQEESNFSEAKETVASIQLDHPLIYDQYDLCEMALNDSLKILKLPMLQHMCEDLGLDIPSKPMHKKAPYLALLKEIVSKCTCQKSS</sequence>
<evidence type="ECO:0000313" key="3">
    <source>
        <dbReference type="EMBL" id="CAH3159088.1"/>
    </source>
</evidence>
<dbReference type="InterPro" id="IPR013087">
    <property type="entry name" value="Znf_C2H2_type"/>
</dbReference>
<feature type="domain" description="C2H2-type" evidence="2">
    <location>
        <begin position="353"/>
        <end position="386"/>
    </location>
</feature>
<evidence type="ECO:0000256" key="1">
    <source>
        <dbReference type="PROSITE-ProRule" id="PRU00042"/>
    </source>
</evidence>
<dbReference type="PANTHER" id="PTHR33845:SF1">
    <property type="entry name" value="C2H2-TYPE DOMAIN-CONTAINING PROTEIN"/>
    <property type="match status" value="1"/>
</dbReference>
<dbReference type="PROSITE" id="PS50157">
    <property type="entry name" value="ZINC_FINGER_C2H2_2"/>
    <property type="match status" value="1"/>
</dbReference>
<keyword evidence="1" id="KW-0479">Metal-binding</keyword>
<accession>A0AAU9XXW4</accession>
<gene>
    <name evidence="3" type="ORF">PMEA_00031860</name>
</gene>
<comment type="caution">
    <text evidence="3">The sequence shown here is derived from an EMBL/GenBank/DDBJ whole genome shotgun (WGS) entry which is preliminary data.</text>
</comment>
<name>A0AAU9XXW4_9CNID</name>
<organism evidence="3 4">
    <name type="scientific">Pocillopora meandrina</name>
    <dbReference type="NCBI Taxonomy" id="46732"/>
    <lineage>
        <taxon>Eukaryota</taxon>
        <taxon>Metazoa</taxon>
        <taxon>Cnidaria</taxon>
        <taxon>Anthozoa</taxon>
        <taxon>Hexacorallia</taxon>
        <taxon>Scleractinia</taxon>
        <taxon>Astrocoeniina</taxon>
        <taxon>Pocilloporidae</taxon>
        <taxon>Pocillopora</taxon>
    </lineage>
</organism>